<organism evidence="3 4">
    <name type="scientific">Geoalkalibacter subterraneus</name>
    <dbReference type="NCBI Taxonomy" id="483547"/>
    <lineage>
        <taxon>Bacteria</taxon>
        <taxon>Pseudomonadati</taxon>
        <taxon>Thermodesulfobacteriota</taxon>
        <taxon>Desulfuromonadia</taxon>
        <taxon>Desulfuromonadales</taxon>
        <taxon>Geoalkalibacteraceae</taxon>
        <taxon>Geoalkalibacter</taxon>
    </lineage>
</organism>
<feature type="transmembrane region" description="Helical" evidence="2">
    <location>
        <begin position="74"/>
        <end position="92"/>
    </location>
</feature>
<dbReference type="RefSeq" id="WP_040199793.1">
    <property type="nucleotide sequence ID" value="NZ_CP010311.1"/>
</dbReference>
<reference evidence="3 4" key="1">
    <citation type="journal article" date="2015" name="Genome Announc.">
        <title>Genomes of Geoalkalibacter ferrihydriticus Z-0531T and Geoalkalibacter subterraneus Red1T, Two Haloalkaliphilic Metal-Reducing Deltaproteobacteria.</title>
        <authorList>
            <person name="Badalamenti J.P."/>
            <person name="Krajmalnik-Brown R."/>
            <person name="Torres C.I."/>
            <person name="Bond D.R."/>
        </authorList>
    </citation>
    <scope>NUCLEOTIDE SEQUENCE [LARGE SCALE GENOMIC DNA]</scope>
    <source>
        <strain evidence="3 4">Red1</strain>
    </source>
</reference>
<name>A0A0B5FFY4_9BACT</name>
<evidence type="ECO:0000313" key="4">
    <source>
        <dbReference type="Proteomes" id="UP000035036"/>
    </source>
</evidence>
<dbReference type="OrthoDB" id="15620at213422"/>
<feature type="transmembrane region" description="Helical" evidence="2">
    <location>
        <begin position="6"/>
        <end position="37"/>
    </location>
</feature>
<evidence type="ECO:0000256" key="2">
    <source>
        <dbReference type="SAM" id="Phobius"/>
    </source>
</evidence>
<proteinExistence type="predicted"/>
<dbReference type="AlphaFoldDB" id="A0A0B5FFY4"/>
<protein>
    <submittedName>
        <fullName evidence="3">Uncharacterized protein</fullName>
    </submittedName>
</protein>
<feature type="transmembrane region" description="Helical" evidence="2">
    <location>
        <begin position="104"/>
        <end position="122"/>
    </location>
</feature>
<accession>A0A0B5FFY4</accession>
<dbReference type="Proteomes" id="UP000035036">
    <property type="component" value="Chromosome"/>
</dbReference>
<feature type="region of interest" description="Disordered" evidence="1">
    <location>
        <begin position="44"/>
        <end position="63"/>
    </location>
</feature>
<keyword evidence="4" id="KW-1185">Reference proteome</keyword>
<evidence type="ECO:0000256" key="1">
    <source>
        <dbReference type="SAM" id="MobiDB-lite"/>
    </source>
</evidence>
<evidence type="ECO:0000313" key="3">
    <source>
        <dbReference type="EMBL" id="AJF06243.1"/>
    </source>
</evidence>
<dbReference type="KEGG" id="gsb:GSUB_06300"/>
<gene>
    <name evidence="3" type="ORF">GSUB_06300</name>
</gene>
<dbReference type="EMBL" id="CP010311">
    <property type="protein sequence ID" value="AJF06243.1"/>
    <property type="molecule type" value="Genomic_DNA"/>
</dbReference>
<keyword evidence="2" id="KW-0472">Membrane</keyword>
<keyword evidence="2" id="KW-0812">Transmembrane</keyword>
<dbReference type="HOGENOM" id="CLU_1701741_0_0_7"/>
<sequence>MTFGTLIVALIWGMICGYAFLRIFDSVVALGVCLHGLSLSPRRKKKSAAKPEPDSKSKTKKKPSWVNPRTIRKLMWQIGLYLFFFALVVYLGDSVVKRQLFFSYQGSSVVVWGVAAAAIFLLRLRTSFRRIALIHRLSHERDYAEKRDRTYLLK</sequence>
<keyword evidence="2" id="KW-1133">Transmembrane helix</keyword>